<evidence type="ECO:0000256" key="2">
    <source>
        <dbReference type="SAM" id="SignalP"/>
    </source>
</evidence>
<keyword evidence="2" id="KW-0732">Signal</keyword>
<comment type="caution">
    <text evidence="3">The sequence shown here is derived from an EMBL/GenBank/DDBJ whole genome shotgun (WGS) entry which is preliminary data.</text>
</comment>
<dbReference type="Gene3D" id="3.30.70.80">
    <property type="entry name" value="Peptidase S8 propeptide/proteinase inhibitor I9"/>
    <property type="match status" value="1"/>
</dbReference>
<dbReference type="RefSeq" id="XP_024665799.1">
    <property type="nucleotide sequence ID" value="XM_024810031.1"/>
</dbReference>
<evidence type="ECO:0008006" key="5">
    <source>
        <dbReference type="Google" id="ProtNLM"/>
    </source>
</evidence>
<feature type="signal peptide" evidence="2">
    <location>
        <begin position="1"/>
        <end position="21"/>
    </location>
</feature>
<dbReference type="AlphaFoldDB" id="A0A2T0FLI6"/>
<dbReference type="GeneID" id="36517222"/>
<dbReference type="InterPro" id="IPR052471">
    <property type="entry name" value="PBI_I9"/>
</dbReference>
<sequence length="109" mass="12048">MLFKNIVILLAAVAAAAPLEAREAQPETVANTQDYLIIFRKGFDTPDRLVRALSNNLKSLGAKINFEYHTVIKGFAVSMPKSLVDEVVALSDSEFPFVVEEDKEARPLI</sequence>
<dbReference type="PANTHER" id="PTHR28288">
    <property type="entry name" value="PROTEASE B INHIBITOR 2"/>
    <property type="match status" value="1"/>
</dbReference>
<dbReference type="SUPFAM" id="SSF54897">
    <property type="entry name" value="Protease propeptides/inhibitors"/>
    <property type="match status" value="1"/>
</dbReference>
<evidence type="ECO:0000313" key="4">
    <source>
        <dbReference type="Proteomes" id="UP000238350"/>
    </source>
</evidence>
<evidence type="ECO:0000313" key="3">
    <source>
        <dbReference type="EMBL" id="PRT55854.1"/>
    </source>
</evidence>
<organism evidence="3 4">
    <name type="scientific">Wickerhamiella sorbophila</name>
    <dbReference type="NCBI Taxonomy" id="45607"/>
    <lineage>
        <taxon>Eukaryota</taxon>
        <taxon>Fungi</taxon>
        <taxon>Dikarya</taxon>
        <taxon>Ascomycota</taxon>
        <taxon>Saccharomycotina</taxon>
        <taxon>Dipodascomycetes</taxon>
        <taxon>Dipodascales</taxon>
        <taxon>Trichomonascaceae</taxon>
        <taxon>Wickerhamiella</taxon>
    </lineage>
</organism>
<dbReference type="EMBL" id="NDIQ01000022">
    <property type="protein sequence ID" value="PRT55854.1"/>
    <property type="molecule type" value="Genomic_DNA"/>
</dbReference>
<accession>A0A2T0FLI6</accession>
<evidence type="ECO:0000256" key="1">
    <source>
        <dbReference type="ARBA" id="ARBA00038069"/>
    </source>
</evidence>
<dbReference type="GO" id="GO:0042144">
    <property type="term" value="P:vacuole fusion, non-autophagic"/>
    <property type="evidence" value="ECO:0007669"/>
    <property type="project" value="TreeGrafter"/>
</dbReference>
<comment type="similarity">
    <text evidence="1">Belongs to the protease inhibitor I9 family.</text>
</comment>
<dbReference type="OrthoDB" id="5518345at2759"/>
<reference evidence="3 4" key="1">
    <citation type="submission" date="2017-04" db="EMBL/GenBank/DDBJ databases">
        <title>Genome sequencing of [Candida] sorbophila.</title>
        <authorList>
            <person name="Ahn J.O."/>
        </authorList>
    </citation>
    <scope>NUCLEOTIDE SEQUENCE [LARGE SCALE GENOMIC DNA]</scope>
    <source>
        <strain evidence="3 4">DS02</strain>
    </source>
</reference>
<dbReference type="PANTHER" id="PTHR28288:SF2">
    <property type="entry name" value="PROTEASE B INHIBITOR 2"/>
    <property type="match status" value="1"/>
</dbReference>
<name>A0A2T0FLI6_9ASCO</name>
<dbReference type="InterPro" id="IPR037045">
    <property type="entry name" value="S8pro/Inhibitor_I9_sf"/>
</dbReference>
<dbReference type="Proteomes" id="UP000238350">
    <property type="component" value="Unassembled WGS sequence"/>
</dbReference>
<protein>
    <recommendedName>
        <fullName evidence="5">Inhibitor I9 domain-containing protein</fullName>
    </recommendedName>
</protein>
<keyword evidence="4" id="KW-1185">Reference proteome</keyword>
<gene>
    <name evidence="3" type="ORF">B9G98_03474</name>
</gene>
<feature type="chain" id="PRO_5015672305" description="Inhibitor I9 domain-containing protein" evidence="2">
    <location>
        <begin position="22"/>
        <end position="109"/>
    </location>
</feature>
<dbReference type="GO" id="GO:0004866">
    <property type="term" value="F:endopeptidase inhibitor activity"/>
    <property type="evidence" value="ECO:0007669"/>
    <property type="project" value="TreeGrafter"/>
</dbReference>
<proteinExistence type="inferred from homology"/>